<dbReference type="PANTHER" id="PTHR24026:SF126">
    <property type="entry name" value="PROTOCADHERIN FAT 4"/>
    <property type="match status" value="1"/>
</dbReference>
<evidence type="ECO:0000256" key="7">
    <source>
        <dbReference type="PROSITE-ProRule" id="PRU00043"/>
    </source>
</evidence>
<dbReference type="Proteomes" id="UP000276834">
    <property type="component" value="Unassembled WGS sequence"/>
</dbReference>
<dbReference type="Pfam" id="PF00028">
    <property type="entry name" value="Cadherin"/>
    <property type="match status" value="1"/>
</dbReference>
<evidence type="ECO:0000259" key="9">
    <source>
        <dbReference type="PROSITE" id="PS50268"/>
    </source>
</evidence>
<keyword evidence="11" id="KW-1185">Reference proteome</keyword>
<evidence type="ECO:0000256" key="2">
    <source>
        <dbReference type="ARBA" id="ARBA00022692"/>
    </source>
</evidence>
<reference evidence="10 11" key="1">
    <citation type="journal article" date="2018" name="Proc. R. Soc. B">
        <title>A non-coding region near Follistatin controls head colour polymorphism in the Gouldian finch.</title>
        <authorList>
            <person name="Toomey M.B."/>
            <person name="Marques C.I."/>
            <person name="Andrade P."/>
            <person name="Araujo P.M."/>
            <person name="Sabatino S."/>
            <person name="Gazda M.A."/>
            <person name="Afonso S."/>
            <person name="Lopes R.J."/>
            <person name="Corbo J.C."/>
            <person name="Carneiro M."/>
        </authorList>
    </citation>
    <scope>NUCLEOTIDE SEQUENCE [LARGE SCALE GENOMIC DNA]</scope>
    <source>
        <strain evidence="10">Red01</strain>
        <tissue evidence="10">Muscle</tissue>
    </source>
</reference>
<keyword evidence="2" id="KW-0812">Transmembrane</keyword>
<evidence type="ECO:0000256" key="6">
    <source>
        <dbReference type="ARBA" id="ARBA00023136"/>
    </source>
</evidence>
<organism evidence="10 11">
    <name type="scientific">Chloebia gouldiae</name>
    <name type="common">Gouldian finch</name>
    <name type="synonym">Erythrura gouldiae</name>
    <dbReference type="NCBI Taxonomy" id="44316"/>
    <lineage>
        <taxon>Eukaryota</taxon>
        <taxon>Metazoa</taxon>
        <taxon>Chordata</taxon>
        <taxon>Craniata</taxon>
        <taxon>Vertebrata</taxon>
        <taxon>Euteleostomi</taxon>
        <taxon>Archelosauria</taxon>
        <taxon>Archosauria</taxon>
        <taxon>Dinosauria</taxon>
        <taxon>Saurischia</taxon>
        <taxon>Theropoda</taxon>
        <taxon>Coelurosauria</taxon>
        <taxon>Aves</taxon>
        <taxon>Neognathae</taxon>
        <taxon>Neoaves</taxon>
        <taxon>Telluraves</taxon>
        <taxon>Australaves</taxon>
        <taxon>Passeriformes</taxon>
        <taxon>Passeroidea</taxon>
        <taxon>Passeridae</taxon>
        <taxon>Chloebia</taxon>
    </lineage>
</organism>
<dbReference type="OrthoDB" id="6252479at2759"/>
<keyword evidence="4 7" id="KW-0106">Calcium</keyword>
<evidence type="ECO:0000256" key="8">
    <source>
        <dbReference type="SAM" id="MobiDB-lite"/>
    </source>
</evidence>
<feature type="region of interest" description="Disordered" evidence="8">
    <location>
        <begin position="1"/>
        <end position="31"/>
    </location>
</feature>
<evidence type="ECO:0000256" key="3">
    <source>
        <dbReference type="ARBA" id="ARBA00022737"/>
    </source>
</evidence>
<evidence type="ECO:0000256" key="5">
    <source>
        <dbReference type="ARBA" id="ARBA00022989"/>
    </source>
</evidence>
<feature type="domain" description="Cadherin" evidence="9">
    <location>
        <begin position="31"/>
        <end position="77"/>
    </location>
</feature>
<dbReference type="GO" id="GO:0007156">
    <property type="term" value="P:homophilic cell adhesion via plasma membrane adhesion molecules"/>
    <property type="evidence" value="ECO:0007669"/>
    <property type="project" value="InterPro"/>
</dbReference>
<dbReference type="EMBL" id="QUSF01000060">
    <property type="protein sequence ID" value="RLV97334.1"/>
    <property type="molecule type" value="Genomic_DNA"/>
</dbReference>
<comment type="caution">
    <text evidence="10">The sequence shown here is derived from an EMBL/GenBank/DDBJ whole genome shotgun (WGS) entry which is preliminary data.</text>
</comment>
<dbReference type="InterPro" id="IPR020894">
    <property type="entry name" value="Cadherin_CS"/>
</dbReference>
<dbReference type="Gene3D" id="2.60.40.60">
    <property type="entry name" value="Cadherins"/>
    <property type="match status" value="2"/>
</dbReference>
<dbReference type="InterPro" id="IPR015919">
    <property type="entry name" value="Cadherin-like_sf"/>
</dbReference>
<protein>
    <recommendedName>
        <fullName evidence="9">Cadherin domain-containing protein</fullName>
    </recommendedName>
</protein>
<dbReference type="SMART" id="SM00112">
    <property type="entry name" value="CA"/>
    <property type="match status" value="1"/>
</dbReference>
<evidence type="ECO:0000256" key="1">
    <source>
        <dbReference type="ARBA" id="ARBA00004370"/>
    </source>
</evidence>
<gene>
    <name evidence="10" type="ORF">DV515_00011861</name>
</gene>
<dbReference type="GO" id="GO:0005886">
    <property type="term" value="C:plasma membrane"/>
    <property type="evidence" value="ECO:0007669"/>
    <property type="project" value="UniProtKB-SubCell"/>
</dbReference>
<feature type="domain" description="Cadherin" evidence="9">
    <location>
        <begin position="78"/>
        <end position="181"/>
    </location>
</feature>
<dbReference type="AlphaFoldDB" id="A0A3L8S505"/>
<keyword evidence="6" id="KW-0472">Membrane</keyword>
<sequence>MSANINAKKPTHSYSNVSSRKVSPGQGCDRTDSGKAMRKAGFCHCFRSICSAGSPALTGTGTIAVTVDDVNDNVPTFAFNMYFATVPEDAPTGTDILLVNSSDADASTNAVISYRLTGGNSQFTINPSTGQIITSALLDREARENYTLVVVASDGGFPKALSSSTSVLVSVADVNDNPPKFQHHPYAHSCLL</sequence>
<dbReference type="FunFam" id="2.60.40.60:FF:000010">
    <property type="entry name" value="Cadherin EGF LAG seven-pass G-type receptor 3"/>
    <property type="match status" value="1"/>
</dbReference>
<dbReference type="CDD" id="cd11304">
    <property type="entry name" value="Cadherin_repeat"/>
    <property type="match status" value="1"/>
</dbReference>
<feature type="compositionally biased region" description="Polar residues" evidence="8">
    <location>
        <begin position="12"/>
        <end position="21"/>
    </location>
</feature>
<evidence type="ECO:0000256" key="4">
    <source>
        <dbReference type="ARBA" id="ARBA00022837"/>
    </source>
</evidence>
<evidence type="ECO:0000313" key="11">
    <source>
        <dbReference type="Proteomes" id="UP000276834"/>
    </source>
</evidence>
<dbReference type="PROSITE" id="PS50268">
    <property type="entry name" value="CADHERIN_2"/>
    <property type="match status" value="2"/>
</dbReference>
<accession>A0A3L8S505</accession>
<evidence type="ECO:0000313" key="10">
    <source>
        <dbReference type="EMBL" id="RLV97334.1"/>
    </source>
</evidence>
<keyword evidence="5" id="KW-1133">Transmembrane helix</keyword>
<dbReference type="PRINTS" id="PR00205">
    <property type="entry name" value="CADHERIN"/>
</dbReference>
<dbReference type="SUPFAM" id="SSF49313">
    <property type="entry name" value="Cadherin-like"/>
    <property type="match status" value="1"/>
</dbReference>
<name>A0A3L8S505_CHLGU</name>
<proteinExistence type="predicted"/>
<dbReference type="InterPro" id="IPR002126">
    <property type="entry name" value="Cadherin-like_dom"/>
</dbReference>
<dbReference type="STRING" id="44316.ENSEGOP00005023334"/>
<dbReference type="PROSITE" id="PS00232">
    <property type="entry name" value="CADHERIN_1"/>
    <property type="match status" value="2"/>
</dbReference>
<dbReference type="PANTHER" id="PTHR24026">
    <property type="entry name" value="FAT ATYPICAL CADHERIN-RELATED"/>
    <property type="match status" value="1"/>
</dbReference>
<comment type="subcellular location">
    <subcellularLocation>
        <location evidence="1">Membrane</location>
    </subcellularLocation>
</comment>
<keyword evidence="3" id="KW-0677">Repeat</keyword>
<dbReference type="GO" id="GO:0005509">
    <property type="term" value="F:calcium ion binding"/>
    <property type="evidence" value="ECO:0007669"/>
    <property type="project" value="UniProtKB-UniRule"/>
</dbReference>